<feature type="transmembrane region" description="Helical" evidence="1">
    <location>
        <begin position="81"/>
        <end position="112"/>
    </location>
</feature>
<organism evidence="2 3">
    <name type="scientific">Discina gigas</name>
    <dbReference type="NCBI Taxonomy" id="1032678"/>
    <lineage>
        <taxon>Eukaryota</taxon>
        <taxon>Fungi</taxon>
        <taxon>Dikarya</taxon>
        <taxon>Ascomycota</taxon>
        <taxon>Pezizomycotina</taxon>
        <taxon>Pezizomycetes</taxon>
        <taxon>Pezizales</taxon>
        <taxon>Discinaceae</taxon>
        <taxon>Discina</taxon>
    </lineage>
</organism>
<name>A0ABR3GST1_9PEZI</name>
<comment type="caution">
    <text evidence="2">The sequence shown here is derived from an EMBL/GenBank/DDBJ whole genome shotgun (WGS) entry which is preliminary data.</text>
</comment>
<sequence length="113" mass="12427">MKTRTVTFRLQVPCKSDHAGAAHEYASVLASSIKLILESRLPTIADGPATATRSVPLQVLIIVEPKREMTLEQGPYELADLPIMCAVVGGFLWVVCWILRAFAGLFAFCTLFF</sequence>
<accession>A0ABR3GST1</accession>
<keyword evidence="3" id="KW-1185">Reference proteome</keyword>
<dbReference type="EMBL" id="JBBBZM010000015">
    <property type="protein sequence ID" value="KAL0638994.1"/>
    <property type="molecule type" value="Genomic_DNA"/>
</dbReference>
<keyword evidence="1" id="KW-0472">Membrane</keyword>
<evidence type="ECO:0000256" key="1">
    <source>
        <dbReference type="SAM" id="Phobius"/>
    </source>
</evidence>
<evidence type="ECO:0000313" key="2">
    <source>
        <dbReference type="EMBL" id="KAL0638994.1"/>
    </source>
</evidence>
<keyword evidence="1" id="KW-1133">Transmembrane helix</keyword>
<keyword evidence="1" id="KW-0812">Transmembrane</keyword>
<gene>
    <name evidence="2" type="ORF">Q9L58_001874</name>
</gene>
<protein>
    <submittedName>
        <fullName evidence="2">Uncharacterized protein</fullName>
    </submittedName>
</protein>
<reference evidence="2 3" key="1">
    <citation type="submission" date="2024-02" db="EMBL/GenBank/DDBJ databases">
        <title>Discinaceae phylogenomics.</title>
        <authorList>
            <person name="Dirks A.C."/>
            <person name="James T.Y."/>
        </authorList>
    </citation>
    <scope>NUCLEOTIDE SEQUENCE [LARGE SCALE GENOMIC DNA]</scope>
    <source>
        <strain evidence="2 3">ACD0624</strain>
    </source>
</reference>
<dbReference type="Proteomes" id="UP001447188">
    <property type="component" value="Unassembled WGS sequence"/>
</dbReference>
<evidence type="ECO:0000313" key="3">
    <source>
        <dbReference type="Proteomes" id="UP001447188"/>
    </source>
</evidence>
<proteinExistence type="predicted"/>